<dbReference type="InterPro" id="IPR029063">
    <property type="entry name" value="SAM-dependent_MTases_sf"/>
</dbReference>
<reference evidence="1" key="1">
    <citation type="journal article" date="2015" name="Nature">
        <title>Complex archaea that bridge the gap between prokaryotes and eukaryotes.</title>
        <authorList>
            <person name="Spang A."/>
            <person name="Saw J.H."/>
            <person name="Jorgensen S.L."/>
            <person name="Zaremba-Niedzwiedzka K."/>
            <person name="Martijn J."/>
            <person name="Lind A.E."/>
            <person name="van Eijk R."/>
            <person name="Schleper C."/>
            <person name="Guy L."/>
            <person name="Ettema T.J."/>
        </authorList>
    </citation>
    <scope>NUCLEOTIDE SEQUENCE</scope>
</reference>
<name>A0A0F8XLA8_9ZZZZ</name>
<comment type="caution">
    <text evidence="1">The sequence shown here is derived from an EMBL/GenBank/DDBJ whole genome shotgun (WGS) entry which is preliminary data.</text>
</comment>
<dbReference type="EMBL" id="LAZR01058447">
    <property type="protein sequence ID" value="KKK69872.1"/>
    <property type="molecule type" value="Genomic_DNA"/>
</dbReference>
<accession>A0A0F8XLA8</accession>
<gene>
    <name evidence="1" type="ORF">LCGC14_2929690</name>
</gene>
<organism evidence="1">
    <name type="scientific">marine sediment metagenome</name>
    <dbReference type="NCBI Taxonomy" id="412755"/>
    <lineage>
        <taxon>unclassified sequences</taxon>
        <taxon>metagenomes</taxon>
        <taxon>ecological metagenomes</taxon>
    </lineage>
</organism>
<dbReference type="Pfam" id="PF13578">
    <property type="entry name" value="Methyltransf_24"/>
    <property type="match status" value="1"/>
</dbReference>
<dbReference type="AlphaFoldDB" id="A0A0F8XLA8"/>
<evidence type="ECO:0000313" key="1">
    <source>
        <dbReference type="EMBL" id="KKK69872.1"/>
    </source>
</evidence>
<dbReference type="Gene3D" id="3.40.50.150">
    <property type="entry name" value="Vaccinia Virus protein VP39"/>
    <property type="match status" value="1"/>
</dbReference>
<protein>
    <recommendedName>
        <fullName evidence="2">Class I SAM-dependent methyltransferase</fullName>
    </recommendedName>
</protein>
<sequence>MFTLGKVAQLIEDAHSSGPPLELIDLYGDYYFPYYGLLNLLAAKTNWGIAVELGVEKGRGSASLALGSFGKVIGLDNNVLPEIYEVIDRFMTNFIFLHYPSLPPPEDYITGKCISILHIDTEHSYSMAKAEFEAYEPHLLNGAVVLFDDLHAQDDDVLRYFMELPYPKIQDDRLHPVCGYGVLIYG</sequence>
<dbReference type="SUPFAM" id="SSF53335">
    <property type="entry name" value="S-adenosyl-L-methionine-dependent methyltransferases"/>
    <property type="match status" value="1"/>
</dbReference>
<proteinExistence type="predicted"/>
<evidence type="ECO:0008006" key="2">
    <source>
        <dbReference type="Google" id="ProtNLM"/>
    </source>
</evidence>